<dbReference type="EMBL" id="QFOH01000017">
    <property type="protein sequence ID" value="PZP22732.1"/>
    <property type="molecule type" value="Genomic_DNA"/>
</dbReference>
<dbReference type="NCBIfam" id="TIGR00508">
    <property type="entry name" value="bioA"/>
    <property type="match status" value="1"/>
</dbReference>
<keyword evidence="6 13" id="KW-0032">Aminotransferase</keyword>
<dbReference type="RefSeq" id="WP_273233217.1">
    <property type="nucleotide sequence ID" value="NZ_QFOH01000017.1"/>
</dbReference>
<evidence type="ECO:0000256" key="11">
    <source>
        <dbReference type="ARBA" id="ARBA00048449"/>
    </source>
</evidence>
<name>A0A2W5EV31_9PSED</name>
<dbReference type="GO" id="GO:0005737">
    <property type="term" value="C:cytoplasm"/>
    <property type="evidence" value="ECO:0007669"/>
    <property type="project" value="UniProtKB-SubCell"/>
</dbReference>
<evidence type="ECO:0000256" key="13">
    <source>
        <dbReference type="HAMAP-Rule" id="MF_00834"/>
    </source>
</evidence>
<feature type="binding site" evidence="13">
    <location>
        <position position="319"/>
    </location>
    <ligand>
        <name>substrate</name>
    </ligand>
</feature>
<protein>
    <recommendedName>
        <fullName evidence="13">Adenosylmethionine-8-amino-7-oxononanoate aminotransferase</fullName>
        <ecNumber evidence="13">2.6.1.62</ecNumber>
    </recommendedName>
    <alternativeName>
        <fullName evidence="13">7,8-diamino-pelargonic acid aminotransferase</fullName>
        <shortName evidence="13">DAPA AT</shortName>
        <shortName evidence="13">DAPA aminotransferase</shortName>
    </alternativeName>
    <alternativeName>
        <fullName evidence="13">7,8-diaminononanoate synthase</fullName>
        <shortName evidence="13">DANS</shortName>
    </alternativeName>
    <alternativeName>
        <fullName evidence="13">Diaminopelargonic acid synthase</fullName>
    </alternativeName>
</protein>
<keyword evidence="8 13" id="KW-0949">S-adenosyl-L-methionine</keyword>
<comment type="cofactor">
    <cofactor evidence="1 13">
        <name>pyridoxal 5'-phosphate</name>
        <dbReference type="ChEBI" id="CHEBI:597326"/>
    </cofactor>
</comment>
<dbReference type="PANTHER" id="PTHR42684:SF17">
    <property type="entry name" value="ADENOSYLMETHIONINE-8-AMINO-7-OXONONANOATE AMINOTRANSFERASE"/>
    <property type="match status" value="1"/>
</dbReference>
<dbReference type="EC" id="2.6.1.62" evidence="13"/>
<dbReference type="GO" id="GO:0004015">
    <property type="term" value="F:adenosylmethionine-8-amino-7-oxononanoate transaminase activity"/>
    <property type="evidence" value="ECO:0007669"/>
    <property type="project" value="UniProtKB-UniRule"/>
</dbReference>
<feature type="modified residue" description="N6-(pyridoxal phosphate)lysine" evidence="13">
    <location>
        <position position="284"/>
    </location>
</feature>
<feature type="binding site" evidence="13">
    <location>
        <position position="56"/>
    </location>
    <ligand>
        <name>substrate</name>
    </ligand>
</feature>
<dbReference type="InterPro" id="IPR015422">
    <property type="entry name" value="PyrdxlP-dep_Trfase_small"/>
</dbReference>
<comment type="similarity">
    <text evidence="12 13">Belongs to the class-III pyridoxal-phosphate-dependent aminotransferase family. BioA subfamily.</text>
</comment>
<feature type="binding site" evidence="13">
    <location>
        <begin position="116"/>
        <end position="117"/>
    </location>
    <ligand>
        <name>pyridoxal 5'-phosphate</name>
        <dbReference type="ChEBI" id="CHEBI:597326"/>
    </ligand>
</feature>
<dbReference type="InterPro" id="IPR005815">
    <property type="entry name" value="BioA"/>
</dbReference>
<comment type="subunit">
    <text evidence="4 13">Homodimer.</text>
</comment>
<evidence type="ECO:0000256" key="2">
    <source>
        <dbReference type="ARBA" id="ARBA00004496"/>
    </source>
</evidence>
<keyword evidence="9 13" id="KW-0093">Biotin biosynthesis</keyword>
<evidence type="ECO:0000313" key="14">
    <source>
        <dbReference type="EMBL" id="PZP22732.1"/>
    </source>
</evidence>
<evidence type="ECO:0000313" key="15">
    <source>
        <dbReference type="Proteomes" id="UP000249198"/>
    </source>
</evidence>
<dbReference type="HAMAP" id="MF_00834">
    <property type="entry name" value="BioA"/>
    <property type="match status" value="1"/>
</dbReference>
<dbReference type="InterPro" id="IPR015424">
    <property type="entry name" value="PyrdxlP-dep_Trfase"/>
</dbReference>
<dbReference type="CDD" id="cd00610">
    <property type="entry name" value="OAT_like"/>
    <property type="match status" value="1"/>
</dbReference>
<evidence type="ECO:0000256" key="4">
    <source>
        <dbReference type="ARBA" id="ARBA00011738"/>
    </source>
</evidence>
<keyword evidence="5 13" id="KW-0963">Cytoplasm</keyword>
<feature type="binding site" evidence="13">
    <location>
        <position position="284"/>
    </location>
    <ligand>
        <name>substrate</name>
    </ligand>
</feature>
<evidence type="ECO:0000256" key="8">
    <source>
        <dbReference type="ARBA" id="ARBA00022691"/>
    </source>
</evidence>
<dbReference type="AlphaFoldDB" id="A0A2W5EV31"/>
<dbReference type="InterPro" id="IPR005814">
    <property type="entry name" value="Aminotrans_3"/>
</dbReference>
<dbReference type="NCBIfam" id="NF005443">
    <property type="entry name" value="PRK07030.1"/>
    <property type="match status" value="1"/>
</dbReference>
<keyword evidence="10 13" id="KW-0663">Pyridoxal phosphate</keyword>
<sequence length="468" mass="52740">MSQNHDWMQRDLAVLWHPCTQMKDHERLPVIPIRRGEGVWLEDFDGKRYLDAVSSWWVNVFGHANPRINQRIKDQVDQLEHVILAGFSHQPVVELSERLVRLTPAGLDRVFYADNGSSCIEVALKMSYHYWLNVGRPEKKRFVTLSNSYHGETVAAMSVGDVALFTETYKSLLLDTLKVPSPDCYFRPEGMCWEEHSRAMFAHMDRTLAEHHHEVAAVIVEPLIQGAGGMRMYHPVYLKLLREACDRYGVHLIHDEIAVGFGRTGTMFSCEQAGIRPDFLCLSKALTGGYLPLAACLTTDEIYQAFYAEYDTLRAFLHSHSYTGNPLACAAALATLDIFEEDKVIEANRALALRMAEATAHLADHPHVAEVRQTGMALAIEMVQDKPSKTAYPWQERRGLAVYQHGLSRGALLRPLGSVVYFLPPYVITPEQIDFLAEVASEGIDLATRSHVSVAVNRDLHPNHRDPG</sequence>
<dbReference type="GO" id="GO:0009102">
    <property type="term" value="P:biotin biosynthetic process"/>
    <property type="evidence" value="ECO:0007669"/>
    <property type="project" value="UniProtKB-UniRule"/>
</dbReference>
<dbReference type="NCBIfam" id="NF004624">
    <property type="entry name" value="PRK05964.1"/>
    <property type="match status" value="1"/>
</dbReference>
<accession>A0A2W5EV31</accession>
<comment type="caution">
    <text evidence="14">The sequence shown here is derived from an EMBL/GenBank/DDBJ whole genome shotgun (WGS) entry which is preliminary data.</text>
</comment>
<proteinExistence type="inferred from homology"/>
<dbReference type="Gene3D" id="3.40.640.10">
    <property type="entry name" value="Type I PLP-dependent aspartate aminotransferase-like (Major domain)"/>
    <property type="match status" value="1"/>
</dbReference>
<dbReference type="FunFam" id="3.40.640.10:FF:000078">
    <property type="entry name" value="Adenosylmethionine-8-amino-7-oxononanoate aminotransferase"/>
    <property type="match status" value="1"/>
</dbReference>
<dbReference type="Proteomes" id="UP000249198">
    <property type="component" value="Unassembled WGS sequence"/>
</dbReference>
<dbReference type="Gene3D" id="3.90.1150.10">
    <property type="entry name" value="Aspartate Aminotransferase, domain 1"/>
    <property type="match status" value="1"/>
</dbReference>
<evidence type="ECO:0000256" key="10">
    <source>
        <dbReference type="ARBA" id="ARBA00022898"/>
    </source>
</evidence>
<reference evidence="14 15" key="1">
    <citation type="submission" date="2017-08" db="EMBL/GenBank/DDBJ databases">
        <title>Infants hospitalized years apart are colonized by the same room-sourced microbial strains.</title>
        <authorList>
            <person name="Brooks B."/>
            <person name="Olm M.R."/>
            <person name="Firek B.A."/>
            <person name="Baker R."/>
            <person name="Thomas B.C."/>
            <person name="Morowitz M.J."/>
            <person name="Banfield J.F."/>
        </authorList>
    </citation>
    <scope>NUCLEOTIDE SEQUENCE [LARGE SCALE GENOMIC DNA]</scope>
    <source>
        <strain evidence="14">S2_009_000_R2_77</strain>
    </source>
</reference>
<evidence type="ECO:0000256" key="6">
    <source>
        <dbReference type="ARBA" id="ARBA00022576"/>
    </source>
</evidence>
<comment type="pathway">
    <text evidence="3 13">Cofactor biosynthesis; biotin biosynthesis; 7,8-diaminononanoate from 8-amino-7-oxononanoate (SAM route): step 1/1.</text>
</comment>
<feature type="binding site" evidence="13">
    <location>
        <position position="149"/>
    </location>
    <ligand>
        <name>substrate</name>
    </ligand>
</feature>
<organism evidence="14 15">
    <name type="scientific">Pseudomonas kuykendallii</name>
    <dbReference type="NCBI Taxonomy" id="1007099"/>
    <lineage>
        <taxon>Bacteria</taxon>
        <taxon>Pseudomonadati</taxon>
        <taxon>Pseudomonadota</taxon>
        <taxon>Gammaproteobacteria</taxon>
        <taxon>Pseudomonadales</taxon>
        <taxon>Pseudomonadaceae</taxon>
        <taxon>Pseudomonas</taxon>
    </lineage>
</organism>
<keyword evidence="7 13" id="KW-0808">Transferase</keyword>
<dbReference type="PANTHER" id="PTHR42684">
    <property type="entry name" value="ADENOSYLMETHIONINE-8-AMINO-7-OXONONANOATE AMINOTRANSFERASE"/>
    <property type="match status" value="1"/>
</dbReference>
<evidence type="ECO:0000256" key="1">
    <source>
        <dbReference type="ARBA" id="ARBA00001933"/>
    </source>
</evidence>
<dbReference type="UniPathway" id="UPA00078">
    <property type="reaction ID" value="UER00160"/>
</dbReference>
<gene>
    <name evidence="13" type="primary">bioA</name>
    <name evidence="14" type="ORF">DI599_14615</name>
</gene>
<comment type="function">
    <text evidence="13">Catalyzes the transfer of the alpha-amino group from S-adenosyl-L-methionine (SAM) to 7-keto-8-aminopelargonic acid (KAPA) to form 7,8-diaminopelargonic acid (DAPA). It is the only aminotransferase known to utilize SAM as an amino donor.</text>
</comment>
<comment type="subcellular location">
    <subcellularLocation>
        <location evidence="2 13">Cytoplasm</location>
    </subcellularLocation>
</comment>
<evidence type="ECO:0000256" key="12">
    <source>
        <dbReference type="ARBA" id="ARBA00060970"/>
    </source>
</evidence>
<feature type="binding site" evidence="13">
    <location>
        <position position="255"/>
    </location>
    <ligand>
        <name>pyridoxal 5'-phosphate</name>
        <dbReference type="ChEBI" id="CHEBI:597326"/>
    </ligand>
</feature>
<evidence type="ECO:0000256" key="3">
    <source>
        <dbReference type="ARBA" id="ARBA00005063"/>
    </source>
</evidence>
<dbReference type="InterPro" id="IPR015421">
    <property type="entry name" value="PyrdxlP-dep_Trfase_major"/>
</dbReference>
<evidence type="ECO:0000256" key="5">
    <source>
        <dbReference type="ARBA" id="ARBA00022490"/>
    </source>
</evidence>
<feature type="binding site" evidence="13">
    <location>
        <position position="414"/>
    </location>
    <ligand>
        <name>substrate</name>
    </ligand>
</feature>
<dbReference type="SUPFAM" id="SSF53383">
    <property type="entry name" value="PLP-dependent transferases"/>
    <property type="match status" value="1"/>
</dbReference>
<feature type="site" description="Participates in the substrate recognition with KAPA and in a stacking interaction with the adenine ring of SAM" evidence="13">
    <location>
        <position position="19"/>
    </location>
</feature>
<dbReference type="InterPro" id="IPR049704">
    <property type="entry name" value="Aminotrans_3_PPA_site"/>
</dbReference>
<dbReference type="Pfam" id="PF00202">
    <property type="entry name" value="Aminotran_3"/>
    <property type="match status" value="1"/>
</dbReference>
<feature type="binding site" evidence="13">
    <location>
        <begin position="320"/>
        <end position="321"/>
    </location>
    <ligand>
        <name>pyridoxal 5'-phosphate</name>
        <dbReference type="ChEBI" id="CHEBI:597326"/>
    </ligand>
</feature>
<dbReference type="GO" id="GO:0030170">
    <property type="term" value="F:pyridoxal phosphate binding"/>
    <property type="evidence" value="ECO:0007669"/>
    <property type="project" value="UniProtKB-UniRule"/>
</dbReference>
<comment type="catalytic activity">
    <reaction evidence="11 13">
        <text>(8S)-8-amino-7-oxononanoate + S-adenosyl-L-methionine = S-adenosyl-4-methylsulfanyl-2-oxobutanoate + (7R,8S)-7,8-diammoniononanoate</text>
        <dbReference type="Rhea" id="RHEA:16861"/>
        <dbReference type="ChEBI" id="CHEBI:16490"/>
        <dbReference type="ChEBI" id="CHEBI:59789"/>
        <dbReference type="ChEBI" id="CHEBI:149468"/>
        <dbReference type="ChEBI" id="CHEBI:149469"/>
        <dbReference type="EC" id="2.6.1.62"/>
    </reaction>
</comment>
<evidence type="ECO:0000256" key="9">
    <source>
        <dbReference type="ARBA" id="ARBA00022756"/>
    </source>
</evidence>
<dbReference type="PROSITE" id="PS00600">
    <property type="entry name" value="AA_TRANSFER_CLASS_3"/>
    <property type="match status" value="1"/>
</dbReference>
<evidence type="ECO:0000256" key="7">
    <source>
        <dbReference type="ARBA" id="ARBA00022679"/>
    </source>
</evidence>